<keyword evidence="3 4" id="KW-0274">FAD</keyword>
<dbReference type="OrthoDB" id="10251155at2759"/>
<gene>
    <name evidence="7" type="ORF">PV07_08380</name>
</gene>
<evidence type="ECO:0000313" key="8">
    <source>
        <dbReference type="Proteomes" id="UP000054466"/>
    </source>
</evidence>
<dbReference type="InterPro" id="IPR009075">
    <property type="entry name" value="AcylCo_DH/oxidase_C"/>
</dbReference>
<dbReference type="Proteomes" id="UP000054466">
    <property type="component" value="Unassembled WGS sequence"/>
</dbReference>
<dbReference type="InterPro" id="IPR052904">
    <property type="entry name" value="Acyl-CoA_dehydrogenase-like"/>
</dbReference>
<evidence type="ECO:0000256" key="3">
    <source>
        <dbReference type="ARBA" id="ARBA00022827"/>
    </source>
</evidence>
<dbReference type="AlphaFoldDB" id="A0A0D2AU37"/>
<evidence type="ECO:0000313" key="7">
    <source>
        <dbReference type="EMBL" id="KIW28742.1"/>
    </source>
</evidence>
<dbReference type="InterPro" id="IPR036250">
    <property type="entry name" value="AcylCo_DH-like_C"/>
</dbReference>
<name>A0A0D2AU37_9EURO</name>
<keyword evidence="4" id="KW-0560">Oxidoreductase</keyword>
<dbReference type="PANTHER" id="PTHR42707:SF2">
    <property type="entry name" value="ACD11 DEHYDROGENASE"/>
    <property type="match status" value="1"/>
</dbReference>
<dbReference type="HOGENOM" id="CLU_016513_1_1_1"/>
<accession>A0A0D2AU37</accession>
<dbReference type="Gene3D" id="1.20.140.10">
    <property type="entry name" value="Butyryl-CoA Dehydrogenase, subunit A, domain 3"/>
    <property type="match status" value="1"/>
</dbReference>
<keyword evidence="8" id="KW-1185">Reference proteome</keyword>
<feature type="non-terminal residue" evidence="7">
    <location>
        <position position="1"/>
    </location>
</feature>
<dbReference type="GO" id="GO:0003995">
    <property type="term" value="F:acyl-CoA dehydrogenase activity"/>
    <property type="evidence" value="ECO:0007669"/>
    <property type="project" value="TreeGrafter"/>
</dbReference>
<dbReference type="Pfam" id="PF00441">
    <property type="entry name" value="Acyl-CoA_dh_1"/>
    <property type="match status" value="1"/>
</dbReference>
<reference evidence="7 8" key="1">
    <citation type="submission" date="2015-01" db="EMBL/GenBank/DDBJ databases">
        <title>The Genome Sequence of Cladophialophora immunda CBS83496.</title>
        <authorList>
            <consortium name="The Broad Institute Genomics Platform"/>
            <person name="Cuomo C."/>
            <person name="de Hoog S."/>
            <person name="Gorbushina A."/>
            <person name="Stielow B."/>
            <person name="Teixiera M."/>
            <person name="Abouelleil A."/>
            <person name="Chapman S.B."/>
            <person name="Priest M."/>
            <person name="Young S.K."/>
            <person name="Wortman J."/>
            <person name="Nusbaum C."/>
            <person name="Birren B."/>
        </authorList>
    </citation>
    <scope>NUCLEOTIDE SEQUENCE [LARGE SCALE GENOMIC DNA]</scope>
    <source>
        <strain evidence="7 8">CBS 83496</strain>
    </source>
</reference>
<dbReference type="SUPFAM" id="SSF56645">
    <property type="entry name" value="Acyl-CoA dehydrogenase NM domain-like"/>
    <property type="match status" value="1"/>
</dbReference>
<evidence type="ECO:0000259" key="5">
    <source>
        <dbReference type="Pfam" id="PF00441"/>
    </source>
</evidence>
<dbReference type="PANTHER" id="PTHR42707">
    <property type="entry name" value="ACYL-COA DEHYDROGENASE"/>
    <property type="match status" value="1"/>
</dbReference>
<evidence type="ECO:0000256" key="2">
    <source>
        <dbReference type="ARBA" id="ARBA00022630"/>
    </source>
</evidence>
<evidence type="ECO:0008006" key="9">
    <source>
        <dbReference type="Google" id="ProtNLM"/>
    </source>
</evidence>
<dbReference type="VEuPathDB" id="FungiDB:PV07_08380"/>
<dbReference type="InterPro" id="IPR006091">
    <property type="entry name" value="Acyl-CoA_Oxase/DH_mid-dom"/>
</dbReference>
<evidence type="ECO:0000256" key="4">
    <source>
        <dbReference type="RuleBase" id="RU362125"/>
    </source>
</evidence>
<dbReference type="STRING" id="569365.A0A0D2AU37"/>
<dbReference type="SUPFAM" id="SSF47203">
    <property type="entry name" value="Acyl-CoA dehydrogenase C-terminal domain-like"/>
    <property type="match status" value="1"/>
</dbReference>
<dbReference type="Gene3D" id="2.40.110.20">
    <property type="match status" value="1"/>
</dbReference>
<sequence>MTTRKASSSTEGFFQALPVVPPLFTYNKSKGLPKSDTTRSDDEVLDRVLSLYIPSNAEQEVCGSIHEFCRLANAPSTLRLTVDCEINQPSLHPLNTFGDINKVDPLRTSEGWRGLKKIGILAGTVAKGYPQPGEASPVSWNRRVQQFGLIHVWSGADALVMCPASMTDGAAKLLSTHLKDSDGDQPGLSAVLNEVYKRLISPDPGFAWSSGQWMTERPGGSNVRDTETTAKRLSRTEINIDNQNGRQFDAHGMPLGPWWIDGFKWFSSATDSDMALMLAYTENGLSAFYAPMRRRSGDIAPGQNELNGIRIQRLKNKMGTKGLPTAELELRGTRGWLIGQEGKGVKEISTLLNLTRLHTAMGGTGYWARSLTVSRAFTKVRNSADGPLAENPQHLRWMAAETVKYWAAVHLSFFGTALLGASEQESVMRETRAQKLIPDQKSMLETLLRLLTPVMKARVSLQSVLGVRECMESLGGVGYCENNEDGGILNIARIFRDSVVGPIWEGTVNIMAEDTIRVIKDKRLGGGNVLENVLQKWAETVLKACEDGGRFHDECAIVRERLAVLVKLTEEMEVARLHWEGRNILEHIEAVVCSCLLMYDASVDGDKIVTEIAKRWVWSKALVAHGHTHYGQDWRGQVALDKRIFLGANPQVTALQARL</sequence>
<evidence type="ECO:0000256" key="1">
    <source>
        <dbReference type="ARBA" id="ARBA00009347"/>
    </source>
</evidence>
<dbReference type="InterPro" id="IPR009100">
    <property type="entry name" value="AcylCoA_DH/oxidase_NM_dom_sf"/>
</dbReference>
<protein>
    <recommendedName>
        <fullName evidence="9">Acyl-CoA dehydrogenase/oxidase C-terminal domain-containing protein</fullName>
    </recommendedName>
</protein>
<comment type="similarity">
    <text evidence="1 4">Belongs to the acyl-CoA dehydrogenase family.</text>
</comment>
<feature type="domain" description="Acyl-CoA oxidase/dehydrogenase middle" evidence="6">
    <location>
        <begin position="212"/>
        <end position="331"/>
    </location>
</feature>
<dbReference type="Pfam" id="PF02770">
    <property type="entry name" value="Acyl-CoA_dh_M"/>
    <property type="match status" value="1"/>
</dbReference>
<dbReference type="EMBL" id="KN847043">
    <property type="protein sequence ID" value="KIW28742.1"/>
    <property type="molecule type" value="Genomic_DNA"/>
</dbReference>
<dbReference type="GeneID" id="27347574"/>
<organism evidence="7 8">
    <name type="scientific">Cladophialophora immunda</name>
    <dbReference type="NCBI Taxonomy" id="569365"/>
    <lineage>
        <taxon>Eukaryota</taxon>
        <taxon>Fungi</taxon>
        <taxon>Dikarya</taxon>
        <taxon>Ascomycota</taxon>
        <taxon>Pezizomycotina</taxon>
        <taxon>Eurotiomycetes</taxon>
        <taxon>Chaetothyriomycetidae</taxon>
        <taxon>Chaetothyriales</taxon>
        <taxon>Herpotrichiellaceae</taxon>
        <taxon>Cladophialophora</taxon>
    </lineage>
</organism>
<feature type="domain" description="Acyl-CoA dehydrogenase/oxidase C-terminal" evidence="5">
    <location>
        <begin position="342"/>
        <end position="517"/>
    </location>
</feature>
<keyword evidence="2 4" id="KW-0285">Flavoprotein</keyword>
<comment type="cofactor">
    <cofactor evidence="4">
        <name>FAD</name>
        <dbReference type="ChEBI" id="CHEBI:57692"/>
    </cofactor>
</comment>
<dbReference type="RefSeq" id="XP_016248958.1">
    <property type="nucleotide sequence ID" value="XM_016395539.1"/>
</dbReference>
<evidence type="ECO:0000259" key="6">
    <source>
        <dbReference type="Pfam" id="PF02770"/>
    </source>
</evidence>
<proteinExistence type="inferred from homology"/>